<reference evidence="1 2" key="1">
    <citation type="submission" date="2014-10" db="EMBL/GenBank/DDBJ databases">
        <title>Kaistella jeonii genome.</title>
        <authorList>
            <person name="Clayton J.T."/>
            <person name="Newman J.D."/>
        </authorList>
    </citation>
    <scope>NUCLEOTIDE SEQUENCE [LARGE SCALE GENOMIC DNA]</scope>
    <source>
        <strain evidence="1 2">DSM 17048</strain>
    </source>
</reference>
<sequence>MENGLDFMNQITTVPFAFSRDALDVFGVNAEADRSWFHRFLCLKHKGCKIQNVFYIRFSVVREKKL</sequence>
<organism evidence="1 2">
    <name type="scientific">Kaistella jeonii</name>
    <dbReference type="NCBI Taxonomy" id="266749"/>
    <lineage>
        <taxon>Bacteria</taxon>
        <taxon>Pseudomonadati</taxon>
        <taxon>Bacteroidota</taxon>
        <taxon>Flavobacteriia</taxon>
        <taxon>Flavobacteriales</taxon>
        <taxon>Weeksellaceae</taxon>
        <taxon>Chryseobacterium group</taxon>
        <taxon>Kaistella</taxon>
    </lineage>
</organism>
<dbReference type="EMBL" id="JSYL01000007">
    <property type="protein sequence ID" value="KIA88508.1"/>
    <property type="molecule type" value="Genomic_DNA"/>
</dbReference>
<dbReference type="AlphaFoldDB" id="A0A0C1F9C9"/>
<accession>A0A0C1F9C9</accession>
<evidence type="ECO:0000313" key="2">
    <source>
        <dbReference type="Proteomes" id="UP000031473"/>
    </source>
</evidence>
<proteinExistence type="predicted"/>
<dbReference type="Proteomes" id="UP000031473">
    <property type="component" value="Unassembled WGS sequence"/>
</dbReference>
<comment type="caution">
    <text evidence="1">The sequence shown here is derived from an EMBL/GenBank/DDBJ whole genome shotgun (WGS) entry which is preliminary data.</text>
</comment>
<evidence type="ECO:0000313" key="1">
    <source>
        <dbReference type="EMBL" id="KIA88508.1"/>
    </source>
</evidence>
<name>A0A0C1F9C9_9FLAO</name>
<keyword evidence="2" id="KW-1185">Reference proteome</keyword>
<protein>
    <submittedName>
        <fullName evidence="1">Uncharacterized protein</fullName>
    </submittedName>
</protein>
<gene>
    <name evidence="1" type="ORF">OA86_10785</name>
</gene>